<evidence type="ECO:0000256" key="2">
    <source>
        <dbReference type="SAM" id="Phobius"/>
    </source>
</evidence>
<evidence type="ECO:0000256" key="1">
    <source>
        <dbReference type="SAM" id="MobiDB-lite"/>
    </source>
</evidence>
<evidence type="ECO:0000313" key="3">
    <source>
        <dbReference type="EMBL" id="ACO61438.1"/>
    </source>
</evidence>
<feature type="compositionally biased region" description="Basic and acidic residues" evidence="1">
    <location>
        <begin position="74"/>
        <end position="102"/>
    </location>
</feature>
<dbReference type="OrthoDB" id="498735at2759"/>
<dbReference type="KEGG" id="mis:MICPUN_107694"/>
<dbReference type="GeneID" id="8241371"/>
<sequence length="151" mass="16302">MVLAGSASARWTRAGAIAASAPRRSSTITSSRRRGRLPNVVPDTLSRVGIVAGAAEQEPPETSSSSGEVDPDAESFRRELKAAQEEEEDKERRTYRGIDTKGGRYGFGENVDDALDATTNPDSFLFGGFLFVIGAVVLFLFGPRPPSELYY</sequence>
<proteinExistence type="predicted"/>
<keyword evidence="2" id="KW-0812">Transmembrane</keyword>
<keyword evidence="2" id="KW-1133">Transmembrane helix</keyword>
<feature type="region of interest" description="Disordered" evidence="1">
    <location>
        <begin position="52"/>
        <end position="102"/>
    </location>
</feature>
<keyword evidence="4" id="KW-1185">Reference proteome</keyword>
<reference evidence="3 4" key="1">
    <citation type="journal article" date="2009" name="Science">
        <title>Green evolution and dynamic adaptations revealed by genomes of the marine picoeukaryotes Micromonas.</title>
        <authorList>
            <person name="Worden A.Z."/>
            <person name="Lee J.H."/>
            <person name="Mock T."/>
            <person name="Rouze P."/>
            <person name="Simmons M.P."/>
            <person name="Aerts A.L."/>
            <person name="Allen A.E."/>
            <person name="Cuvelier M.L."/>
            <person name="Derelle E."/>
            <person name="Everett M.V."/>
            <person name="Foulon E."/>
            <person name="Grimwood J."/>
            <person name="Gundlach H."/>
            <person name="Henrissat B."/>
            <person name="Napoli C."/>
            <person name="McDonald S.M."/>
            <person name="Parker M.S."/>
            <person name="Rombauts S."/>
            <person name="Salamov A."/>
            <person name="Von Dassow P."/>
            <person name="Badger J.H."/>
            <person name="Coutinho P.M."/>
            <person name="Demir E."/>
            <person name="Dubchak I."/>
            <person name="Gentemann C."/>
            <person name="Eikrem W."/>
            <person name="Gready J.E."/>
            <person name="John U."/>
            <person name="Lanier W."/>
            <person name="Lindquist E.A."/>
            <person name="Lucas S."/>
            <person name="Mayer K.F."/>
            <person name="Moreau H."/>
            <person name="Not F."/>
            <person name="Otillar R."/>
            <person name="Panaud O."/>
            <person name="Pangilinan J."/>
            <person name="Paulsen I."/>
            <person name="Piegu B."/>
            <person name="Poliakov A."/>
            <person name="Robbens S."/>
            <person name="Schmutz J."/>
            <person name="Toulza E."/>
            <person name="Wyss T."/>
            <person name="Zelensky A."/>
            <person name="Zhou K."/>
            <person name="Armbrust E.V."/>
            <person name="Bhattacharya D."/>
            <person name="Goodenough U.W."/>
            <person name="Van de Peer Y."/>
            <person name="Grigoriev I.V."/>
        </authorList>
    </citation>
    <scope>NUCLEOTIDE SEQUENCE [LARGE SCALE GENOMIC DNA]</scope>
    <source>
        <strain evidence="4">RCC299 / NOUM17</strain>
    </source>
</reference>
<dbReference type="InParanoid" id="C1DYJ5"/>
<feature type="compositionally biased region" description="Low complexity" evidence="1">
    <location>
        <begin position="15"/>
        <end position="30"/>
    </location>
</feature>
<protein>
    <submittedName>
        <fullName evidence="3">Uncharacterized protein</fullName>
    </submittedName>
</protein>
<name>C1DYJ5_MICCC</name>
<dbReference type="EMBL" id="CP001323">
    <property type="protein sequence ID" value="ACO61438.1"/>
    <property type="molecule type" value="Genomic_DNA"/>
</dbReference>
<organism evidence="3 4">
    <name type="scientific">Micromonas commoda (strain RCC299 / NOUM17 / CCMP2709)</name>
    <name type="common">Picoplanktonic green alga</name>
    <dbReference type="NCBI Taxonomy" id="296587"/>
    <lineage>
        <taxon>Eukaryota</taxon>
        <taxon>Viridiplantae</taxon>
        <taxon>Chlorophyta</taxon>
        <taxon>Mamiellophyceae</taxon>
        <taxon>Mamiellales</taxon>
        <taxon>Mamiellaceae</taxon>
        <taxon>Micromonas</taxon>
    </lineage>
</organism>
<feature type="transmembrane region" description="Helical" evidence="2">
    <location>
        <begin position="124"/>
        <end position="142"/>
    </location>
</feature>
<keyword evidence="2" id="KW-0472">Membrane</keyword>
<dbReference type="Proteomes" id="UP000002009">
    <property type="component" value="Chromosome 2"/>
</dbReference>
<accession>C1DYJ5</accession>
<dbReference type="RefSeq" id="XP_002500180.1">
    <property type="nucleotide sequence ID" value="XM_002500134.1"/>
</dbReference>
<gene>
    <name evidence="3" type="ORF">MICPUN_107694</name>
</gene>
<evidence type="ECO:0000313" key="4">
    <source>
        <dbReference type="Proteomes" id="UP000002009"/>
    </source>
</evidence>
<dbReference type="AlphaFoldDB" id="C1DYJ5"/>
<feature type="region of interest" description="Disordered" evidence="1">
    <location>
        <begin position="15"/>
        <end position="39"/>
    </location>
</feature>